<evidence type="ECO:0000313" key="1">
    <source>
        <dbReference type="EMBL" id="CEF69965.1"/>
    </source>
</evidence>
<dbReference type="EMBL" id="LN609529">
    <property type="protein sequence ID" value="CEF69965.1"/>
    <property type="molecule type" value="Genomic_DNA"/>
</dbReference>
<proteinExistence type="predicted"/>
<reference evidence="3" key="2">
    <citation type="submission" date="2020-12" db="UniProtKB">
        <authorList>
            <consortium name="WormBaseParasite"/>
        </authorList>
    </citation>
    <scope>IDENTIFICATION</scope>
</reference>
<name>A0A090N029_STRRB</name>
<evidence type="ECO:0000313" key="2">
    <source>
        <dbReference type="Proteomes" id="UP000035682"/>
    </source>
</evidence>
<organism evidence="1">
    <name type="scientific">Strongyloides ratti</name>
    <name type="common">Parasitic roundworm</name>
    <dbReference type="NCBI Taxonomy" id="34506"/>
    <lineage>
        <taxon>Eukaryota</taxon>
        <taxon>Metazoa</taxon>
        <taxon>Ecdysozoa</taxon>
        <taxon>Nematoda</taxon>
        <taxon>Chromadorea</taxon>
        <taxon>Rhabditida</taxon>
        <taxon>Tylenchina</taxon>
        <taxon>Panagrolaimomorpha</taxon>
        <taxon>Strongyloidoidea</taxon>
        <taxon>Strongyloididae</taxon>
        <taxon>Strongyloides</taxon>
    </lineage>
</organism>
<dbReference type="WormBase" id="SRAE_2000461100">
    <property type="protein sequence ID" value="SRP01290"/>
    <property type="gene ID" value="WBGene00264843"/>
</dbReference>
<gene>
    <name evidence="1 3 4" type="ORF">SRAE_2000461100</name>
</gene>
<sequence>MKKKYFKKLLKNHKIHLTKHPQVFNDDFYYVGDFSNQTYSYETYDENVVDYNGLYDEKNLLMAKKNKQNLNLVVMVLQTSI</sequence>
<accession>A0A090N029</accession>
<dbReference type="Proteomes" id="UP000035682">
    <property type="component" value="Unplaced"/>
</dbReference>
<dbReference type="GeneID" id="36382336"/>
<keyword evidence="2" id="KW-1185">Reference proteome</keyword>
<evidence type="ECO:0000313" key="4">
    <source>
        <dbReference type="WormBase" id="SRAE_2000461100"/>
    </source>
</evidence>
<evidence type="ECO:0000313" key="3">
    <source>
        <dbReference type="WBParaSite" id="SRAE_2000461100.1"/>
    </source>
</evidence>
<dbReference type="AlphaFoldDB" id="A0A090N029"/>
<protein>
    <submittedName>
        <fullName evidence="1 3">Uncharacterized protein</fullName>
    </submittedName>
</protein>
<dbReference type="WBParaSite" id="SRAE_2000461100.1">
    <property type="protein sequence ID" value="SRAE_2000461100.1"/>
    <property type="gene ID" value="WBGene00264843"/>
</dbReference>
<dbReference type="RefSeq" id="XP_024509164.1">
    <property type="nucleotide sequence ID" value="XM_024643501.1"/>
</dbReference>
<reference evidence="1 2" key="1">
    <citation type="submission" date="2014-09" db="EMBL/GenBank/DDBJ databases">
        <authorList>
            <person name="Martin A.A."/>
        </authorList>
    </citation>
    <scope>NUCLEOTIDE SEQUENCE</scope>
    <source>
        <strain evidence="2">ED321</strain>
        <strain evidence="1">ED321 Heterogonic</strain>
    </source>
</reference>
<dbReference type="CTD" id="36382336"/>